<protein>
    <submittedName>
        <fullName evidence="1">Uncharacterized protein</fullName>
    </submittedName>
</protein>
<sequence length="807" mass="91175">MGSLTDDRKPPKLPVEGKRNILITSALPYVNNVPHLGNVIGSVLSADVFARYCRLRGYNIIYICGTDEYGTATETKAMEEKCSPKEICDKYHVIHKEVYNWFNISFDEFGRTSSPQQTEVCQAIFNKIWENNWLSENTMQQLYCDTCERFLADRLVEGNCPTPGCEYDSARGDQCEKCGKLLNPAELKDPRCKVCQKTPRIRDTNHLFLELPLLKDKLEKYINEMSVAGSWSQNAVQTTNSWLREGLKPRCITRDLKWGVPVPHEKYRDKVFYVWFDAPIGYVSITSCYTPDWEKWWKNPENVELYQFMGKDNVPFHTVMFPSTLLGTGENWTLMKTISVTEYLNYEAGKFSKSKGIGVFGNDAKDTNIPVEVWRYYLLTNRPEVSDTLFTWPDLQAKLNNELLNNLGNFINRVLSFIAKPSGQGYASIIPSVPDNVSGDTHEPTKKLADKVAGYVEQYIEAMEKVKLKQGLKIAMSISSEGNGYLQETEFWRLYKENQSLCSLVMKTAVGLVYLLGCLLEPFMPSFTLEVFKQLNLPPEMHISLCDEKGDLDRIRRPWEIISAGHKIGTAQPLFKELKDEEVEFYRKKFAGSQADRILRGEAEAAKVAEQLKKTKISDGNGKKKQSTKSSNEAKNKAAAETEISISRLDIRVGLIKKAQKHPDADSLYVEEIDVGEEKPRTVVSGLVKFIPLDEMQNRKVLVVCNLKPQAMRGIKSHAMVLCANNKDSTKVEFVEPPSSAQVGEKVTFPGYEGVPDEVLNPKKKIFETLQVDFSTNAELVACYKDVPFTTSAGVCKVSSLSGATIK</sequence>
<evidence type="ECO:0000313" key="2">
    <source>
        <dbReference type="Proteomes" id="UP000828941"/>
    </source>
</evidence>
<evidence type="ECO:0000313" key="1">
    <source>
        <dbReference type="EMBL" id="KAI4317530.1"/>
    </source>
</evidence>
<proteinExistence type="predicted"/>
<dbReference type="EMBL" id="CM039435">
    <property type="protein sequence ID" value="KAI4317530.1"/>
    <property type="molecule type" value="Genomic_DNA"/>
</dbReference>
<comment type="caution">
    <text evidence="1">The sequence shown here is derived from an EMBL/GenBank/DDBJ whole genome shotgun (WGS) entry which is preliminary data.</text>
</comment>
<dbReference type="Proteomes" id="UP000828941">
    <property type="component" value="Chromosome 10"/>
</dbReference>
<reference evidence="1 2" key="1">
    <citation type="journal article" date="2022" name="DNA Res.">
        <title>Chromosomal-level genome assembly of the orchid tree Bauhinia variegata (Leguminosae; Cercidoideae) supports the allotetraploid origin hypothesis of Bauhinia.</title>
        <authorList>
            <person name="Zhong Y."/>
            <person name="Chen Y."/>
            <person name="Zheng D."/>
            <person name="Pang J."/>
            <person name="Liu Y."/>
            <person name="Luo S."/>
            <person name="Meng S."/>
            <person name="Qian L."/>
            <person name="Wei D."/>
            <person name="Dai S."/>
            <person name="Zhou R."/>
        </authorList>
    </citation>
    <scope>NUCLEOTIDE SEQUENCE [LARGE SCALE GENOMIC DNA]</scope>
    <source>
        <strain evidence="1">BV-YZ2020</strain>
    </source>
</reference>
<keyword evidence="2" id="KW-1185">Reference proteome</keyword>
<organism evidence="1 2">
    <name type="scientific">Bauhinia variegata</name>
    <name type="common">Purple orchid tree</name>
    <name type="synonym">Phanera variegata</name>
    <dbReference type="NCBI Taxonomy" id="167791"/>
    <lineage>
        <taxon>Eukaryota</taxon>
        <taxon>Viridiplantae</taxon>
        <taxon>Streptophyta</taxon>
        <taxon>Embryophyta</taxon>
        <taxon>Tracheophyta</taxon>
        <taxon>Spermatophyta</taxon>
        <taxon>Magnoliopsida</taxon>
        <taxon>eudicotyledons</taxon>
        <taxon>Gunneridae</taxon>
        <taxon>Pentapetalae</taxon>
        <taxon>rosids</taxon>
        <taxon>fabids</taxon>
        <taxon>Fabales</taxon>
        <taxon>Fabaceae</taxon>
        <taxon>Cercidoideae</taxon>
        <taxon>Cercideae</taxon>
        <taxon>Bauhiniinae</taxon>
        <taxon>Bauhinia</taxon>
    </lineage>
</organism>
<gene>
    <name evidence="1" type="ORF">L6164_025392</name>
</gene>
<name>A0ACB9M0L5_BAUVA</name>
<accession>A0ACB9M0L5</accession>